<reference evidence="2" key="1">
    <citation type="submission" date="2018-12" db="EMBL/GenBank/DDBJ databases">
        <title>Tengunoibacter tsumagoiensis gen. nov., sp. nov., Dictyobacter kobayashii sp. nov., D. alpinus sp. nov., and D. joshuensis sp. nov. and description of Dictyobacteraceae fam. nov. within the order Ktedonobacterales isolated from Tengu-no-mugimeshi.</title>
        <authorList>
            <person name="Wang C.M."/>
            <person name="Zheng Y."/>
            <person name="Sakai Y."/>
            <person name="Toyoda A."/>
            <person name="Minakuchi Y."/>
            <person name="Abe K."/>
            <person name="Yokota A."/>
            <person name="Yabe S."/>
        </authorList>
    </citation>
    <scope>NUCLEOTIDE SEQUENCE [LARGE SCALE GENOMIC DNA]</scope>
    <source>
        <strain evidence="2">S-27</strain>
    </source>
</reference>
<evidence type="ECO:0000313" key="1">
    <source>
        <dbReference type="EMBL" id="GCE04479.1"/>
    </source>
</evidence>
<name>A0A401ZCA1_9CHLR</name>
<proteinExistence type="predicted"/>
<dbReference type="AlphaFoldDB" id="A0A401ZCA1"/>
<protein>
    <submittedName>
        <fullName evidence="1">Uncharacterized protein</fullName>
    </submittedName>
</protein>
<comment type="caution">
    <text evidence="1">The sequence shown here is derived from an EMBL/GenBank/DDBJ whole genome shotgun (WGS) entry which is preliminary data.</text>
</comment>
<sequence>MTRQVFSSFSKNLYLKGVGARARGRFAASAREGRTYAPHFQLPTPLISNYLFMLVHGGADAPPCTNIKNQGGRVRGRP</sequence>
<evidence type="ECO:0000313" key="2">
    <source>
        <dbReference type="Proteomes" id="UP000287224"/>
    </source>
</evidence>
<gene>
    <name evidence="1" type="ORF">KDAU_18080</name>
</gene>
<organism evidence="1 2">
    <name type="scientific">Dictyobacter aurantiacus</name>
    <dbReference type="NCBI Taxonomy" id="1936993"/>
    <lineage>
        <taxon>Bacteria</taxon>
        <taxon>Bacillati</taxon>
        <taxon>Chloroflexota</taxon>
        <taxon>Ktedonobacteria</taxon>
        <taxon>Ktedonobacterales</taxon>
        <taxon>Dictyobacteraceae</taxon>
        <taxon>Dictyobacter</taxon>
    </lineage>
</organism>
<dbReference type="EMBL" id="BIFQ01000001">
    <property type="protein sequence ID" value="GCE04479.1"/>
    <property type="molecule type" value="Genomic_DNA"/>
</dbReference>
<keyword evidence="2" id="KW-1185">Reference proteome</keyword>
<accession>A0A401ZCA1</accession>
<dbReference type="Proteomes" id="UP000287224">
    <property type="component" value="Unassembled WGS sequence"/>
</dbReference>